<dbReference type="InterPro" id="IPR017932">
    <property type="entry name" value="GATase_2_dom"/>
</dbReference>
<dbReference type="InterPro" id="IPR005855">
    <property type="entry name" value="GFAT"/>
</dbReference>
<accession>A0A674NYX8</accession>
<dbReference type="CDD" id="cd00714">
    <property type="entry name" value="GFAT"/>
    <property type="match status" value="1"/>
</dbReference>
<keyword evidence="12" id="KW-1185">Reference proteome</keyword>
<organism evidence="11 12">
    <name type="scientific">Takifugu rubripes</name>
    <name type="common">Japanese pufferfish</name>
    <name type="synonym">Fugu rubripes</name>
    <dbReference type="NCBI Taxonomy" id="31033"/>
    <lineage>
        <taxon>Eukaryota</taxon>
        <taxon>Metazoa</taxon>
        <taxon>Chordata</taxon>
        <taxon>Craniata</taxon>
        <taxon>Vertebrata</taxon>
        <taxon>Euteleostomi</taxon>
        <taxon>Actinopterygii</taxon>
        <taxon>Neopterygii</taxon>
        <taxon>Teleostei</taxon>
        <taxon>Neoteleostei</taxon>
        <taxon>Acanthomorphata</taxon>
        <taxon>Eupercaria</taxon>
        <taxon>Tetraodontiformes</taxon>
        <taxon>Tetradontoidea</taxon>
        <taxon>Tetraodontidae</taxon>
        <taxon>Takifugu</taxon>
    </lineage>
</organism>
<evidence type="ECO:0000313" key="11">
    <source>
        <dbReference type="Ensembl" id="ENSTRUP00000078096.1"/>
    </source>
</evidence>
<dbReference type="FunFam" id="3.40.50.10490:FF:000126">
    <property type="entry name" value="Glutamine--fructose-6-phosphate aminotransferase [isomerizing] 1"/>
    <property type="match status" value="1"/>
</dbReference>
<comment type="catalytic activity">
    <reaction evidence="1">
        <text>D-fructose 6-phosphate + L-glutamine = D-glucosamine 6-phosphate + L-glutamate</text>
        <dbReference type="Rhea" id="RHEA:13237"/>
        <dbReference type="ChEBI" id="CHEBI:29985"/>
        <dbReference type="ChEBI" id="CHEBI:58359"/>
        <dbReference type="ChEBI" id="CHEBI:58725"/>
        <dbReference type="ChEBI" id="CHEBI:61527"/>
        <dbReference type="EC" id="2.6.1.16"/>
    </reaction>
</comment>
<feature type="domain" description="SIS" evidence="10">
    <location>
        <begin position="301"/>
        <end position="440"/>
    </location>
</feature>
<keyword evidence="5" id="KW-0032">Aminotransferase</keyword>
<keyword evidence="6" id="KW-0808">Transferase</keyword>
<feature type="domain" description="SIS" evidence="10">
    <location>
        <begin position="472"/>
        <end position="613"/>
    </location>
</feature>
<evidence type="ECO:0000313" key="12">
    <source>
        <dbReference type="Proteomes" id="UP000005226"/>
    </source>
</evidence>
<feature type="domain" description="Glutamine amidotransferase type-2" evidence="9">
    <location>
        <begin position="2"/>
        <end position="265"/>
    </location>
</feature>
<proteinExistence type="predicted"/>
<dbReference type="SUPFAM" id="SSF56235">
    <property type="entry name" value="N-terminal nucleophile aminohydrolases (Ntn hydrolases)"/>
    <property type="match status" value="1"/>
</dbReference>
<keyword evidence="8" id="KW-0315">Glutamine amidotransferase</keyword>
<dbReference type="InterPro" id="IPR001347">
    <property type="entry name" value="SIS_dom"/>
</dbReference>
<evidence type="ECO:0000259" key="9">
    <source>
        <dbReference type="PROSITE" id="PS51278"/>
    </source>
</evidence>
<dbReference type="EC" id="2.6.1.16" evidence="3"/>
<evidence type="ECO:0000256" key="1">
    <source>
        <dbReference type="ARBA" id="ARBA00001031"/>
    </source>
</evidence>
<dbReference type="InterPro" id="IPR047084">
    <property type="entry name" value="GFAT_N"/>
</dbReference>
<dbReference type="InterPro" id="IPR035466">
    <property type="entry name" value="GlmS/AgaS_SIS"/>
</dbReference>
<keyword evidence="7" id="KW-0677">Repeat</keyword>
<sequence length="623" mass="70339">MCGIFAYLNYHVPRTRREILEILIKGLQRLEYRGYDSAGVGIDGGNSKDWESNAKSIHLIKQRGKVKALDEEIHKQKDIDLDLEFDVHLGIAHTRWATHGVPSPVNSHPHRSDKTNEFIVIHNGIITNYKDLRKFLESKGYEFESETDTETIAKLVKYMYDNRESDDISFATLVERVIQQLEGAFALVFKSVHYPGEAVGTSAVIEHTNRVIFLEDDDVAVVVDGRLSIHRIKRTAGDYPARAIQTLQMELQQIMKGNFSSFMQKEIFEQPESVLIPNLNIFNILKMCNLNFMILGGLKDHIKEIQRCRRLILIACGTSYHAGVATRQVLEELTELPVMVELASDFLDRNTPVFRDDVCFFISQSGETADSLMALRYCKDRGALTVGITNTVGSSISRETDCGVHINAGPEIGVASTKAYTSQFVALIMFALLMCDDRISMQPRRREIIQGLKILPDLIKEVLRLDNEIQKLAEELYQEKSVLIMGRGYHYATCLEGALKIKEITYMHSEGILAGELKHGPLALVDKLMPVIMIIMRDHTYTKCQNALQQVIARQGRPIVICDEDDYETIKNSSRAINVPHCVDCLQGILSVIPLQLLSFHLAVLRGYDVDCPRNLAKSVTVE</sequence>
<dbReference type="AlphaFoldDB" id="A0A674NYX8"/>
<dbReference type="Proteomes" id="UP000005226">
    <property type="component" value="Chromosome 21"/>
</dbReference>
<dbReference type="InterPro" id="IPR029055">
    <property type="entry name" value="Ntn_hydrolases_N"/>
</dbReference>
<evidence type="ECO:0000259" key="10">
    <source>
        <dbReference type="PROSITE" id="PS51464"/>
    </source>
</evidence>
<dbReference type="PROSITE" id="PS51464">
    <property type="entry name" value="SIS"/>
    <property type="match status" value="2"/>
</dbReference>
<dbReference type="GO" id="GO:0006048">
    <property type="term" value="P:UDP-N-acetylglucosamine biosynthetic process"/>
    <property type="evidence" value="ECO:0007669"/>
    <property type="project" value="UniProtKB-UniPathway"/>
</dbReference>
<dbReference type="Pfam" id="PF01380">
    <property type="entry name" value="SIS"/>
    <property type="match status" value="2"/>
</dbReference>
<dbReference type="InterPro" id="IPR046348">
    <property type="entry name" value="SIS_dom_sf"/>
</dbReference>
<dbReference type="CDD" id="cd05008">
    <property type="entry name" value="SIS_GlmS_GlmD_1"/>
    <property type="match status" value="1"/>
</dbReference>
<gene>
    <name evidence="11" type="primary">gfpt1</name>
</gene>
<comment type="pathway">
    <text evidence="2">Nucleotide-sugar biosynthesis; UDP-N-acetyl-alpha-D-glucosamine biosynthesis; alpha-D-glucosamine 6-phosphate from D-fructose 6-phosphate: step 1/1.</text>
</comment>
<dbReference type="SUPFAM" id="SSF53697">
    <property type="entry name" value="SIS domain"/>
    <property type="match status" value="1"/>
</dbReference>
<dbReference type="GeneTree" id="ENSGT00940000158488"/>
<evidence type="ECO:0000256" key="6">
    <source>
        <dbReference type="ARBA" id="ARBA00022679"/>
    </source>
</evidence>
<evidence type="ECO:0000256" key="7">
    <source>
        <dbReference type="ARBA" id="ARBA00022737"/>
    </source>
</evidence>
<dbReference type="InterPro" id="IPR035490">
    <property type="entry name" value="GlmS/FrlB_SIS"/>
</dbReference>
<dbReference type="Ensembl" id="ENSTRUT00000090578.1">
    <property type="protein sequence ID" value="ENSTRUP00000078096.1"/>
    <property type="gene ID" value="ENSTRUG00000003278.3"/>
</dbReference>
<dbReference type="Gene3D" id="3.40.50.10490">
    <property type="entry name" value="Glucose-6-phosphate isomerase like protein, domain 1"/>
    <property type="match status" value="2"/>
</dbReference>
<dbReference type="FunFam" id="3.40.50.10490:FF:000001">
    <property type="entry name" value="Glutamine--fructose-6-phosphate aminotransferase [isomerizing]"/>
    <property type="match status" value="1"/>
</dbReference>
<name>A0A674NYX8_TAKRU</name>
<dbReference type="Gene3D" id="3.60.20.10">
    <property type="entry name" value="Glutamine Phosphoribosylpyrophosphate, subunit 1, domain 1"/>
    <property type="match status" value="1"/>
</dbReference>
<dbReference type="NCBIfam" id="TIGR01135">
    <property type="entry name" value="glmS"/>
    <property type="match status" value="1"/>
</dbReference>
<reference evidence="11" key="3">
    <citation type="submission" date="2025-09" db="UniProtKB">
        <authorList>
            <consortium name="Ensembl"/>
        </authorList>
    </citation>
    <scope>IDENTIFICATION</scope>
</reference>
<reference evidence="11 12" key="1">
    <citation type="journal article" date="2011" name="Genome Biol. Evol.">
        <title>Integration of the genetic map and genome assembly of fugu facilitates insights into distinct features of genome evolution in teleosts and mammals.</title>
        <authorList>
            <person name="Kai W."/>
            <person name="Kikuchi K."/>
            <person name="Tohari S."/>
            <person name="Chew A.K."/>
            <person name="Tay A."/>
            <person name="Fujiwara A."/>
            <person name="Hosoya S."/>
            <person name="Suetake H."/>
            <person name="Naruse K."/>
            <person name="Brenner S."/>
            <person name="Suzuki Y."/>
            <person name="Venkatesh B."/>
        </authorList>
    </citation>
    <scope>NUCLEOTIDE SEQUENCE [LARGE SCALE GENOMIC DNA]</scope>
</reference>
<evidence type="ECO:0000256" key="4">
    <source>
        <dbReference type="ARBA" id="ARBA00022553"/>
    </source>
</evidence>
<dbReference type="GO" id="GO:0004360">
    <property type="term" value="F:glutamine-fructose-6-phosphate transaminase (isomerizing) activity"/>
    <property type="evidence" value="ECO:0007669"/>
    <property type="project" value="UniProtKB-EC"/>
</dbReference>
<dbReference type="NCBIfam" id="NF001484">
    <property type="entry name" value="PRK00331.1"/>
    <property type="match status" value="1"/>
</dbReference>
<reference evidence="11" key="2">
    <citation type="submission" date="2025-08" db="UniProtKB">
        <authorList>
            <consortium name="Ensembl"/>
        </authorList>
    </citation>
    <scope>IDENTIFICATION</scope>
</reference>
<dbReference type="PROSITE" id="PS51278">
    <property type="entry name" value="GATASE_TYPE_2"/>
    <property type="match status" value="1"/>
</dbReference>
<protein>
    <recommendedName>
        <fullName evidence="3">glutamine--fructose-6-phosphate transaminase (isomerizing)</fullName>
        <ecNumber evidence="3">2.6.1.16</ecNumber>
    </recommendedName>
</protein>
<evidence type="ECO:0000256" key="2">
    <source>
        <dbReference type="ARBA" id="ARBA00004775"/>
    </source>
</evidence>
<dbReference type="FunFam" id="3.60.20.10:FF:000052">
    <property type="entry name" value="Glutamine--fructose-6-phosphate aminotransferase [isomerizing] 2"/>
    <property type="match status" value="1"/>
</dbReference>
<dbReference type="GO" id="GO:0097367">
    <property type="term" value="F:carbohydrate derivative binding"/>
    <property type="evidence" value="ECO:0007669"/>
    <property type="project" value="InterPro"/>
</dbReference>
<evidence type="ECO:0000256" key="3">
    <source>
        <dbReference type="ARBA" id="ARBA00012916"/>
    </source>
</evidence>
<dbReference type="PANTHER" id="PTHR10937">
    <property type="entry name" value="GLUCOSAMINE--FRUCTOSE-6-PHOSPHATE AMINOTRANSFERASE, ISOMERIZING"/>
    <property type="match status" value="1"/>
</dbReference>
<dbReference type="UniPathway" id="UPA00113">
    <property type="reaction ID" value="UER00528"/>
</dbReference>
<dbReference type="PANTHER" id="PTHR10937:SF12">
    <property type="entry name" value="GLUTAMINE--FRUCTOSE-6-PHOSPHATE AMINOTRANSFERASE [ISOMERIZING] 1"/>
    <property type="match status" value="1"/>
</dbReference>
<dbReference type="GO" id="GO:0006487">
    <property type="term" value="P:protein N-linked glycosylation"/>
    <property type="evidence" value="ECO:0007669"/>
    <property type="project" value="TreeGrafter"/>
</dbReference>
<dbReference type="CDD" id="cd05009">
    <property type="entry name" value="SIS_GlmS_GlmD_2"/>
    <property type="match status" value="1"/>
</dbReference>
<evidence type="ECO:0000256" key="8">
    <source>
        <dbReference type="ARBA" id="ARBA00022962"/>
    </source>
</evidence>
<dbReference type="GO" id="GO:0006002">
    <property type="term" value="P:fructose 6-phosphate metabolic process"/>
    <property type="evidence" value="ECO:0007669"/>
    <property type="project" value="TreeGrafter"/>
</dbReference>
<dbReference type="Pfam" id="PF13522">
    <property type="entry name" value="GATase_6"/>
    <property type="match status" value="1"/>
</dbReference>
<keyword evidence="4" id="KW-0597">Phosphoprotein</keyword>
<evidence type="ECO:0000256" key="5">
    <source>
        <dbReference type="ARBA" id="ARBA00022576"/>
    </source>
</evidence>